<dbReference type="SUPFAM" id="SSF161098">
    <property type="entry name" value="MetI-like"/>
    <property type="match status" value="1"/>
</dbReference>
<dbReference type="PROSITE" id="PS50928">
    <property type="entry name" value="ABC_TM1"/>
    <property type="match status" value="1"/>
</dbReference>
<dbReference type="GO" id="GO:0055085">
    <property type="term" value="P:transmembrane transport"/>
    <property type="evidence" value="ECO:0007669"/>
    <property type="project" value="InterPro"/>
</dbReference>
<evidence type="ECO:0000256" key="6">
    <source>
        <dbReference type="ARBA" id="ARBA00023136"/>
    </source>
</evidence>
<dbReference type="InterPro" id="IPR035906">
    <property type="entry name" value="MetI-like_sf"/>
</dbReference>
<dbReference type="CDD" id="cd06261">
    <property type="entry name" value="TM_PBP2"/>
    <property type="match status" value="1"/>
</dbReference>
<keyword evidence="4 7" id="KW-0812">Transmembrane</keyword>
<evidence type="ECO:0000259" key="8">
    <source>
        <dbReference type="PROSITE" id="PS50928"/>
    </source>
</evidence>
<keyword evidence="5 7" id="KW-1133">Transmembrane helix</keyword>
<feature type="transmembrane region" description="Helical" evidence="7">
    <location>
        <begin position="269"/>
        <end position="293"/>
    </location>
</feature>
<keyword evidence="6 7" id="KW-0472">Membrane</keyword>
<organism evidence="9">
    <name type="scientific">uncultured bacterium A1Q1_fos_485</name>
    <dbReference type="NCBI Taxonomy" id="1256576"/>
    <lineage>
        <taxon>Bacteria</taxon>
        <taxon>environmental samples</taxon>
    </lineage>
</organism>
<accession>L7W090</accession>
<dbReference type="InterPro" id="IPR000515">
    <property type="entry name" value="MetI-like"/>
</dbReference>
<sequence length="303" mass="33936">MATATETTRVSSLGTHSQQTSKLHKGRIAGKVITYLLLTISGLIFAFPLFWTASSSLQTWQELRSYSPHLFPSDPQWGNYADVFQAVPFARWLLNSFLIVAITIPGTILTATLTAYAFARFNFIGKNVWFVLMLSTMMIPATVTLIPQYLLWFKLKMINTYVPLTIGAWLGGGAFMVFLLRQFILSLPRELDEAAEIDGANPVRVLFSIIMPLMKPALTTVAILQFLGDWNAFFGPFIYLNRQPLYTAAVGLRYFQYIPLETNDPRDHLLMASAAIMTIPVLILFAAAQRYFISGVVMSGLKL</sequence>
<dbReference type="AlphaFoldDB" id="L7W090"/>
<keyword evidence="3" id="KW-1003">Cell membrane</keyword>
<evidence type="ECO:0000256" key="7">
    <source>
        <dbReference type="RuleBase" id="RU363032"/>
    </source>
</evidence>
<dbReference type="GO" id="GO:0005886">
    <property type="term" value="C:plasma membrane"/>
    <property type="evidence" value="ECO:0007669"/>
    <property type="project" value="UniProtKB-SubCell"/>
</dbReference>
<proteinExistence type="inferred from homology"/>
<feature type="transmembrane region" description="Helical" evidence="7">
    <location>
        <begin position="92"/>
        <end position="116"/>
    </location>
</feature>
<feature type="transmembrane region" description="Helical" evidence="7">
    <location>
        <begin position="128"/>
        <end position="149"/>
    </location>
</feature>
<protein>
    <submittedName>
        <fullName evidence="9">N-Acetyl-D-glucosamine ABC transport system, permease protein 2</fullName>
    </submittedName>
</protein>
<evidence type="ECO:0000256" key="1">
    <source>
        <dbReference type="ARBA" id="ARBA00004651"/>
    </source>
</evidence>
<feature type="domain" description="ABC transmembrane type-1" evidence="8">
    <location>
        <begin position="93"/>
        <end position="288"/>
    </location>
</feature>
<evidence type="ECO:0000256" key="5">
    <source>
        <dbReference type="ARBA" id="ARBA00022989"/>
    </source>
</evidence>
<name>L7W090_9BACT</name>
<dbReference type="PANTHER" id="PTHR43744">
    <property type="entry name" value="ABC TRANSPORTER PERMEASE PROTEIN MG189-RELATED-RELATED"/>
    <property type="match status" value="1"/>
</dbReference>
<dbReference type="Gene3D" id="1.10.3720.10">
    <property type="entry name" value="MetI-like"/>
    <property type="match status" value="1"/>
</dbReference>
<evidence type="ECO:0000313" key="9">
    <source>
        <dbReference type="EMBL" id="AGC72823.1"/>
    </source>
</evidence>
<dbReference type="PANTHER" id="PTHR43744:SF12">
    <property type="entry name" value="ABC TRANSPORTER PERMEASE PROTEIN MG189-RELATED"/>
    <property type="match status" value="1"/>
</dbReference>
<evidence type="ECO:0000256" key="2">
    <source>
        <dbReference type="ARBA" id="ARBA00022448"/>
    </source>
</evidence>
<feature type="transmembrane region" description="Helical" evidence="7">
    <location>
        <begin position="205"/>
        <end position="227"/>
    </location>
</feature>
<keyword evidence="2 7" id="KW-0813">Transport</keyword>
<dbReference type="EMBL" id="JX649912">
    <property type="protein sequence ID" value="AGC72823.1"/>
    <property type="molecule type" value="Genomic_DNA"/>
</dbReference>
<dbReference type="Pfam" id="PF00528">
    <property type="entry name" value="BPD_transp_1"/>
    <property type="match status" value="1"/>
</dbReference>
<reference evidence="9" key="1">
    <citation type="submission" date="2012-09" db="EMBL/GenBank/DDBJ databases">
        <title>Metagenomic Characterization of a Microbial Community in Wastewater Detects High Levels of Antibiotic Resistance.</title>
        <authorList>
            <person name="Abrams M."/>
            <person name="Caldwell A."/>
            <person name="Vandaei E."/>
            <person name="Lee W."/>
            <person name="Perrott J."/>
            <person name="Khan S.Y."/>
            <person name="Ta J."/>
            <person name="Romero D."/>
            <person name="Nguyen V."/>
            <person name="Pourmand N."/>
            <person name="Ouverney C.C."/>
        </authorList>
    </citation>
    <scope>NUCLEOTIDE SEQUENCE</scope>
</reference>
<comment type="subcellular location">
    <subcellularLocation>
        <location evidence="1 7">Cell membrane</location>
        <topology evidence="1 7">Multi-pass membrane protein</topology>
    </subcellularLocation>
</comment>
<evidence type="ECO:0000256" key="4">
    <source>
        <dbReference type="ARBA" id="ARBA00022692"/>
    </source>
</evidence>
<feature type="transmembrane region" description="Helical" evidence="7">
    <location>
        <begin position="161"/>
        <end position="184"/>
    </location>
</feature>
<evidence type="ECO:0000256" key="3">
    <source>
        <dbReference type="ARBA" id="ARBA00022475"/>
    </source>
</evidence>
<feature type="transmembrane region" description="Helical" evidence="7">
    <location>
        <begin position="32"/>
        <end position="51"/>
    </location>
</feature>
<comment type="similarity">
    <text evidence="7">Belongs to the binding-protein-dependent transport system permease family.</text>
</comment>